<evidence type="ECO:0000313" key="2">
    <source>
        <dbReference type="EMBL" id="OWA51125.1"/>
    </source>
</evidence>
<keyword evidence="1" id="KW-0732">Signal</keyword>
<evidence type="ECO:0008006" key="4">
    <source>
        <dbReference type="Google" id="ProtNLM"/>
    </source>
</evidence>
<organism evidence="2 3">
    <name type="scientific">Hypsibius exemplaris</name>
    <name type="common">Freshwater tardigrade</name>
    <dbReference type="NCBI Taxonomy" id="2072580"/>
    <lineage>
        <taxon>Eukaryota</taxon>
        <taxon>Metazoa</taxon>
        <taxon>Ecdysozoa</taxon>
        <taxon>Tardigrada</taxon>
        <taxon>Eutardigrada</taxon>
        <taxon>Parachela</taxon>
        <taxon>Hypsibioidea</taxon>
        <taxon>Hypsibiidae</taxon>
        <taxon>Hypsibius</taxon>
    </lineage>
</organism>
<dbReference type="EMBL" id="MTYJ01000215">
    <property type="protein sequence ID" value="OWA51125.1"/>
    <property type="molecule type" value="Genomic_DNA"/>
</dbReference>
<accession>A0A9X6RKM2</accession>
<reference evidence="3" key="1">
    <citation type="submission" date="2017-01" db="EMBL/GenBank/DDBJ databases">
        <title>Comparative genomics of anhydrobiosis in the tardigrade Hypsibius dujardini.</title>
        <authorList>
            <person name="Yoshida Y."/>
            <person name="Koutsovoulos G."/>
            <person name="Laetsch D."/>
            <person name="Stevens L."/>
            <person name="Kumar S."/>
            <person name="Horikawa D."/>
            <person name="Ishino K."/>
            <person name="Komine S."/>
            <person name="Tomita M."/>
            <person name="Blaxter M."/>
            <person name="Arakawa K."/>
        </authorList>
    </citation>
    <scope>NUCLEOTIDE SEQUENCE [LARGE SCALE GENOMIC DNA]</scope>
    <source>
        <strain evidence="3">Z151</strain>
    </source>
</reference>
<gene>
    <name evidence="2" type="ORF">BV898_15622</name>
</gene>
<dbReference type="AlphaFoldDB" id="A0A9X6RKM2"/>
<keyword evidence="3" id="KW-1185">Reference proteome</keyword>
<protein>
    <recommendedName>
        <fullName evidence="4">TIL domain-containing protein</fullName>
    </recommendedName>
</protein>
<name>A0A9X6RKM2_HYPEX</name>
<feature type="chain" id="PRO_5040897547" description="TIL domain-containing protein" evidence="1">
    <location>
        <begin position="35"/>
        <end position="87"/>
    </location>
</feature>
<dbReference type="Proteomes" id="UP000192578">
    <property type="component" value="Unassembled WGS sequence"/>
</dbReference>
<evidence type="ECO:0000256" key="1">
    <source>
        <dbReference type="SAM" id="SignalP"/>
    </source>
</evidence>
<proteinExistence type="predicted"/>
<evidence type="ECO:0000313" key="3">
    <source>
        <dbReference type="Proteomes" id="UP000192578"/>
    </source>
</evidence>
<feature type="signal peptide" evidence="1">
    <location>
        <begin position="1"/>
        <end position="34"/>
    </location>
</feature>
<comment type="caution">
    <text evidence="2">The sequence shown here is derived from an EMBL/GenBank/DDBJ whole genome shotgun (WGS) entry which is preliminary data.</text>
</comment>
<sequence length="87" mass="9607">MERRGSRFLRLAIWAAMLAGLLLILSAPHHTVDGQSRACEFSGSMCPTGNKSLARCQRRCQMAKSQNDSRCTGSGRCVCGWDCSWEP</sequence>